<evidence type="ECO:0000313" key="2">
    <source>
        <dbReference type="Proteomes" id="UP000828390"/>
    </source>
</evidence>
<evidence type="ECO:0000313" key="1">
    <source>
        <dbReference type="EMBL" id="KAH3854095.1"/>
    </source>
</evidence>
<name>A0A9D4L9R9_DREPO</name>
<reference evidence="1" key="2">
    <citation type="submission" date="2020-11" db="EMBL/GenBank/DDBJ databases">
        <authorList>
            <person name="McCartney M.A."/>
            <person name="Auch B."/>
            <person name="Kono T."/>
            <person name="Mallez S."/>
            <person name="Becker A."/>
            <person name="Gohl D.M."/>
            <person name="Silverstein K.A.T."/>
            <person name="Koren S."/>
            <person name="Bechman K.B."/>
            <person name="Herman A."/>
            <person name="Abrahante J.E."/>
            <person name="Garbe J."/>
        </authorList>
    </citation>
    <scope>NUCLEOTIDE SEQUENCE</scope>
    <source>
        <strain evidence="1">Duluth1</strain>
        <tissue evidence="1">Whole animal</tissue>
    </source>
</reference>
<dbReference type="Proteomes" id="UP000828390">
    <property type="component" value="Unassembled WGS sequence"/>
</dbReference>
<comment type="caution">
    <text evidence="1">The sequence shown here is derived from an EMBL/GenBank/DDBJ whole genome shotgun (WGS) entry which is preliminary data.</text>
</comment>
<dbReference type="AlphaFoldDB" id="A0A9D4L9R9"/>
<keyword evidence="2" id="KW-1185">Reference proteome</keyword>
<dbReference type="EMBL" id="JAIWYP010000003">
    <property type="protein sequence ID" value="KAH3854095.1"/>
    <property type="molecule type" value="Genomic_DNA"/>
</dbReference>
<proteinExistence type="predicted"/>
<protein>
    <submittedName>
        <fullName evidence="1">Uncharacterized protein</fullName>
    </submittedName>
</protein>
<accession>A0A9D4L9R9</accession>
<sequence length="113" mass="13175">MPPKTAPNPLHVAQGQRVRPEHECNTFWSERALTGDRQTAKAGLVWTRRQARLSVQDCSAGHARVRSTSRPSEEKLDGQCERVDILLIDKLLSEAHKRMLLMMMMMRRRRRWI</sequence>
<gene>
    <name evidence="1" type="ORF">DPMN_096634</name>
</gene>
<reference evidence="1" key="1">
    <citation type="journal article" date="2019" name="bioRxiv">
        <title>The Genome of the Zebra Mussel, Dreissena polymorpha: A Resource for Invasive Species Research.</title>
        <authorList>
            <person name="McCartney M.A."/>
            <person name="Auch B."/>
            <person name="Kono T."/>
            <person name="Mallez S."/>
            <person name="Zhang Y."/>
            <person name="Obille A."/>
            <person name="Becker A."/>
            <person name="Abrahante J.E."/>
            <person name="Garbe J."/>
            <person name="Badalamenti J.P."/>
            <person name="Herman A."/>
            <person name="Mangelson H."/>
            <person name="Liachko I."/>
            <person name="Sullivan S."/>
            <person name="Sone E.D."/>
            <person name="Koren S."/>
            <person name="Silverstein K.A.T."/>
            <person name="Beckman K.B."/>
            <person name="Gohl D.M."/>
        </authorList>
    </citation>
    <scope>NUCLEOTIDE SEQUENCE</scope>
    <source>
        <strain evidence="1">Duluth1</strain>
        <tissue evidence="1">Whole animal</tissue>
    </source>
</reference>
<organism evidence="1 2">
    <name type="scientific">Dreissena polymorpha</name>
    <name type="common">Zebra mussel</name>
    <name type="synonym">Mytilus polymorpha</name>
    <dbReference type="NCBI Taxonomy" id="45954"/>
    <lineage>
        <taxon>Eukaryota</taxon>
        <taxon>Metazoa</taxon>
        <taxon>Spiralia</taxon>
        <taxon>Lophotrochozoa</taxon>
        <taxon>Mollusca</taxon>
        <taxon>Bivalvia</taxon>
        <taxon>Autobranchia</taxon>
        <taxon>Heteroconchia</taxon>
        <taxon>Euheterodonta</taxon>
        <taxon>Imparidentia</taxon>
        <taxon>Neoheterodontei</taxon>
        <taxon>Myida</taxon>
        <taxon>Dreissenoidea</taxon>
        <taxon>Dreissenidae</taxon>
        <taxon>Dreissena</taxon>
    </lineage>
</organism>